<dbReference type="EMBL" id="CAIX01000482">
    <property type="protein sequence ID" value="CCI10968.1"/>
    <property type="molecule type" value="Genomic_DNA"/>
</dbReference>
<reference evidence="1 2" key="1">
    <citation type="submission" date="2012-05" db="EMBL/GenBank/DDBJ databases">
        <title>Recombination and specialization in a pathogen metapopulation.</title>
        <authorList>
            <person name="Gardiner A."/>
            <person name="Kemen E."/>
            <person name="Schultz-Larsen T."/>
            <person name="MacLean D."/>
            <person name="Van Oosterhout C."/>
            <person name="Jones J.D.G."/>
        </authorList>
    </citation>
    <scope>NUCLEOTIDE SEQUENCE [LARGE SCALE GENOMIC DNA]</scope>
    <source>
        <strain evidence="1 2">Ac Nc2</strain>
    </source>
</reference>
<name>A0A024FUZ7_9STRA</name>
<evidence type="ECO:0000313" key="2">
    <source>
        <dbReference type="Proteomes" id="UP000053237"/>
    </source>
</evidence>
<organism evidence="1 2">
    <name type="scientific">Albugo candida</name>
    <dbReference type="NCBI Taxonomy" id="65357"/>
    <lineage>
        <taxon>Eukaryota</taxon>
        <taxon>Sar</taxon>
        <taxon>Stramenopiles</taxon>
        <taxon>Oomycota</taxon>
        <taxon>Peronosporomycetes</taxon>
        <taxon>Albuginales</taxon>
        <taxon>Albuginaceae</taxon>
        <taxon>Albugo</taxon>
    </lineage>
</organism>
<dbReference type="Proteomes" id="UP000053237">
    <property type="component" value="Unassembled WGS sequence"/>
</dbReference>
<accession>A0A024FUZ7</accession>
<sequence>MSYDRGIVIGSGIRSDPSSIPSNSVKMHIPLSKSSSLSASSFSSYLDRPDSQFRQHFSVLRSTPNLLLVLIYSCLKGRYSTRSEISDVHSIRTKYMVASSDCVPSSCCCLIQSRRQPTSCKSSFYFVILCSCNTGSYPFFSTLPYHPVQLLILNVSTNFQRQVACFYVFGCFGDTIRIRCSEYALKKEASLVFKQPKRIYTRDHFHLPS</sequence>
<dbReference type="AlphaFoldDB" id="A0A024FUZ7"/>
<comment type="caution">
    <text evidence="1">The sequence shown here is derived from an EMBL/GenBank/DDBJ whole genome shotgun (WGS) entry which is preliminary data.</text>
</comment>
<keyword evidence="2" id="KW-1185">Reference proteome</keyword>
<dbReference type="InParanoid" id="A0A024FUZ7"/>
<protein>
    <submittedName>
        <fullName evidence="1">Uncharacterized protein</fullName>
    </submittedName>
</protein>
<evidence type="ECO:0000313" key="1">
    <source>
        <dbReference type="EMBL" id="CCI10968.1"/>
    </source>
</evidence>
<proteinExistence type="predicted"/>
<gene>
    <name evidence="1" type="ORF">BN9_121180</name>
</gene>